<dbReference type="Pfam" id="PF09997">
    <property type="entry name" value="DUF2238"/>
    <property type="match status" value="1"/>
</dbReference>
<dbReference type="InterPro" id="IPR058534">
    <property type="entry name" value="YjdF"/>
</dbReference>
<evidence type="ECO:0000313" key="3">
    <source>
        <dbReference type="Proteomes" id="UP000252174"/>
    </source>
</evidence>
<dbReference type="OrthoDB" id="9786473at2"/>
<accession>A0A369ADV9</accession>
<comment type="caution">
    <text evidence="2">The sequence shown here is derived from an EMBL/GenBank/DDBJ whole genome shotgun (WGS) entry which is preliminary data.</text>
</comment>
<feature type="transmembrane region" description="Helical" evidence="1">
    <location>
        <begin position="167"/>
        <end position="185"/>
    </location>
</feature>
<gene>
    <name evidence="2" type="ORF">DFR45_1168</name>
</gene>
<keyword evidence="3" id="KW-1185">Reference proteome</keyword>
<keyword evidence="1" id="KW-1133">Transmembrane helix</keyword>
<dbReference type="AlphaFoldDB" id="A0A369ADV9"/>
<dbReference type="Proteomes" id="UP000252174">
    <property type="component" value="Unassembled WGS sequence"/>
</dbReference>
<name>A0A369ADV9_9BURK</name>
<evidence type="ECO:0000313" key="2">
    <source>
        <dbReference type="EMBL" id="RCX07285.1"/>
    </source>
</evidence>
<evidence type="ECO:0000256" key="1">
    <source>
        <dbReference type="SAM" id="Phobius"/>
    </source>
</evidence>
<protein>
    <submittedName>
        <fullName evidence="2">Putative membrane protein</fullName>
    </submittedName>
</protein>
<keyword evidence="1" id="KW-0472">Membrane</keyword>
<keyword evidence="1" id="KW-0812">Transmembrane</keyword>
<dbReference type="EMBL" id="QPJU01000016">
    <property type="protein sequence ID" value="RCX07285.1"/>
    <property type="molecule type" value="Genomic_DNA"/>
</dbReference>
<reference evidence="2 3" key="1">
    <citation type="submission" date="2018-07" db="EMBL/GenBank/DDBJ databases">
        <title>Genomic Encyclopedia of Type Strains, Phase IV (KMG-IV): sequencing the most valuable type-strain genomes for metagenomic binning, comparative biology and taxonomic classification.</title>
        <authorList>
            <person name="Goeker M."/>
        </authorList>
    </citation>
    <scope>NUCLEOTIDE SEQUENCE [LARGE SCALE GENOMIC DNA]</scope>
    <source>
        <strain evidence="2 3">DSM 100911</strain>
    </source>
</reference>
<feature type="transmembrane region" description="Helical" evidence="1">
    <location>
        <begin position="50"/>
        <end position="68"/>
    </location>
</feature>
<proteinExistence type="predicted"/>
<organism evidence="2 3">
    <name type="scientific">Extensimonas vulgaris</name>
    <dbReference type="NCBI Taxonomy" id="1031594"/>
    <lineage>
        <taxon>Bacteria</taxon>
        <taxon>Pseudomonadati</taxon>
        <taxon>Pseudomonadota</taxon>
        <taxon>Betaproteobacteria</taxon>
        <taxon>Burkholderiales</taxon>
        <taxon>Comamonadaceae</taxon>
        <taxon>Extensimonas</taxon>
    </lineage>
</organism>
<feature type="transmembrane region" description="Helical" evidence="1">
    <location>
        <begin position="27"/>
        <end position="43"/>
    </location>
</feature>
<dbReference type="InterPro" id="IPR014509">
    <property type="entry name" value="YjdF-like"/>
</dbReference>
<dbReference type="PIRSF" id="PIRSF020606">
    <property type="entry name" value="UCP020606"/>
    <property type="match status" value="1"/>
</dbReference>
<sequence>MVLWVVTLWVLTAIAPRYPRDWLLENLLVFASCGLLALTYRRFAFSNLSYGLFTVFLSLHLVGAHYTYAEVPLGFWLQHALGLARNHYDRIVHCAFGLLLAYPLRELLLRGGGLRRSWSYGMTVVTVAGLSCGYEVIEAIAAMLVEPQLGVAYLGTQGDMWDAQKDSLLAIVGAAFAMLCVRFSSLKECP</sequence>